<dbReference type="OrthoDB" id="3699721at2759"/>
<proteinExistence type="predicted"/>
<feature type="coiled-coil region" evidence="2">
    <location>
        <begin position="256"/>
        <end position="290"/>
    </location>
</feature>
<dbReference type="SMART" id="SM00343">
    <property type="entry name" value="ZnF_C2HC"/>
    <property type="match status" value="1"/>
</dbReference>
<feature type="region of interest" description="Disordered" evidence="3">
    <location>
        <begin position="646"/>
        <end position="696"/>
    </location>
</feature>
<dbReference type="EMBL" id="CAJRGZ010000031">
    <property type="protein sequence ID" value="CAG5187371.1"/>
    <property type="molecule type" value="Genomic_DNA"/>
</dbReference>
<evidence type="ECO:0000256" key="2">
    <source>
        <dbReference type="SAM" id="Coils"/>
    </source>
</evidence>
<keyword evidence="2" id="KW-0175">Coiled coil</keyword>
<feature type="compositionally biased region" description="Basic and acidic residues" evidence="3">
    <location>
        <begin position="64"/>
        <end position="73"/>
    </location>
</feature>
<comment type="caution">
    <text evidence="6">The sequence shown here is derived from an EMBL/GenBank/DDBJ whole genome shotgun (WGS) entry which is preliminary data.</text>
</comment>
<feature type="compositionally biased region" description="Basic and acidic residues" evidence="3">
    <location>
        <begin position="84"/>
        <end position="95"/>
    </location>
</feature>
<feature type="domain" description="CCHC-type" evidence="4">
    <location>
        <begin position="635"/>
        <end position="649"/>
    </location>
</feature>
<evidence type="ECO:0000256" key="1">
    <source>
        <dbReference type="PROSITE-ProRule" id="PRU00047"/>
    </source>
</evidence>
<feature type="region of interest" description="Disordered" evidence="3">
    <location>
        <begin position="589"/>
        <end position="634"/>
    </location>
</feature>
<feature type="region of interest" description="Disordered" evidence="3">
    <location>
        <begin position="1"/>
        <end position="95"/>
    </location>
</feature>
<dbReference type="GeneID" id="67012003"/>
<protein>
    <recommendedName>
        <fullName evidence="4">CCHC-type domain-containing protein</fullName>
    </recommendedName>
</protein>
<feature type="compositionally biased region" description="Polar residues" evidence="3">
    <location>
        <begin position="589"/>
        <end position="608"/>
    </location>
</feature>
<feature type="compositionally biased region" description="Basic and acidic residues" evidence="3">
    <location>
        <begin position="1"/>
        <end position="10"/>
    </location>
</feature>
<keyword evidence="1" id="KW-0479">Metal-binding</keyword>
<name>A0A8J2IBN7_9PLEO</name>
<evidence type="ECO:0000256" key="3">
    <source>
        <dbReference type="SAM" id="MobiDB-lite"/>
    </source>
</evidence>
<dbReference type="Pfam" id="PF00098">
    <property type="entry name" value="zf-CCHC"/>
    <property type="match status" value="1"/>
</dbReference>
<evidence type="ECO:0000313" key="7">
    <source>
        <dbReference type="Proteomes" id="UP000676310"/>
    </source>
</evidence>
<feature type="compositionally biased region" description="Polar residues" evidence="3">
    <location>
        <begin position="659"/>
        <end position="671"/>
    </location>
</feature>
<dbReference type="SUPFAM" id="SSF57756">
    <property type="entry name" value="Retrovirus zinc finger-like domains"/>
    <property type="match status" value="1"/>
</dbReference>
<feature type="compositionally biased region" description="Acidic residues" evidence="3">
    <location>
        <begin position="673"/>
        <end position="696"/>
    </location>
</feature>
<feature type="compositionally biased region" description="Basic and acidic residues" evidence="3">
    <location>
        <begin position="646"/>
        <end position="658"/>
    </location>
</feature>
<organism evidence="6 7">
    <name type="scientific">Alternaria atra</name>
    <dbReference type="NCBI Taxonomy" id="119953"/>
    <lineage>
        <taxon>Eukaryota</taxon>
        <taxon>Fungi</taxon>
        <taxon>Dikarya</taxon>
        <taxon>Ascomycota</taxon>
        <taxon>Pezizomycotina</taxon>
        <taxon>Dothideomycetes</taxon>
        <taxon>Pleosporomycetidae</taxon>
        <taxon>Pleosporales</taxon>
        <taxon>Pleosporineae</taxon>
        <taxon>Pleosporaceae</taxon>
        <taxon>Alternaria</taxon>
        <taxon>Alternaria sect. Ulocladioides</taxon>
    </lineage>
</organism>
<feature type="compositionally biased region" description="Basic and acidic residues" evidence="3">
    <location>
        <begin position="614"/>
        <end position="633"/>
    </location>
</feature>
<evidence type="ECO:0000259" key="4">
    <source>
        <dbReference type="PROSITE" id="PS50158"/>
    </source>
</evidence>
<dbReference type="EMBL" id="CAJRGZ010000019">
    <property type="protein sequence ID" value="CAG5158420.1"/>
    <property type="molecule type" value="Genomic_DNA"/>
</dbReference>
<dbReference type="Gene3D" id="4.10.60.10">
    <property type="entry name" value="Zinc finger, CCHC-type"/>
    <property type="match status" value="1"/>
</dbReference>
<dbReference type="GO" id="GO:0003676">
    <property type="term" value="F:nucleic acid binding"/>
    <property type="evidence" value="ECO:0007669"/>
    <property type="project" value="InterPro"/>
</dbReference>
<dbReference type="Proteomes" id="UP000676310">
    <property type="component" value="Unassembled WGS sequence"/>
</dbReference>
<keyword evidence="7" id="KW-1185">Reference proteome</keyword>
<dbReference type="InterPro" id="IPR036875">
    <property type="entry name" value="Znf_CCHC_sf"/>
</dbReference>
<dbReference type="AlphaFoldDB" id="A0A8J2IBN7"/>
<sequence>MDNQDNEGKRSRPKAPRKAPAASAFAPSGQVQRSPPTRRTTRSMSRGALVDPVKTAPTIAPKDLLSEESDHPTEVPPELVIPSGEKDTSSQPPFDHDIPDPAPSVSMGFPGDPAPVPGFSATRSSRVGLGFRHNYLRPTDDLAGRVPPVTDPTSKSPTWLDDMFTDTPHKRKDMRSLVQTQVQAFHEPLATWFKACMEELPPTMLPTDFYSMPQQLLAGLASGFYMAFYDNHRLKIREHTDKNKFREHFIQERKERNEAANAAQQWKDRYAALQTKLTTVQNELHLAQRDALYKTEQAQADIPASYPPVPPFNPATEYATVTPPVSILRRGDPAAATRLPDFGHMSYNSPEFTTKDDPFIVVNGEAIVIPPGLQEIKNLLDLMPQFANSEDRNAPKPRLFKQGTKALHEFISSMYSYWAANGQNFQHPLQRVQSLFSFTSGEARDVLAGGATKFSCQYKTEMECFLALWDIWGDLNPYATNEEALTNLTYPRVPEDAKTDKEAWATFKVQFCQFVANLGIPYPSRGIKLMAKLPHRHTQNLTLLKPSPTNQAQFSKLLADITQYMATYDSTQLSTWLARVANRNRQGLNTASTFTSSADVKTPTSSAPRTMGRPKPDDASKKPRAKSTPDDGKTCFTCGGVGHMARDCPVNKKPDGSKDPTTAQRQISTYPDQDFDDESVDEYDSGDEVSGDSSEN</sequence>
<evidence type="ECO:0000313" key="5">
    <source>
        <dbReference type="EMBL" id="CAG5158420.1"/>
    </source>
</evidence>
<dbReference type="PROSITE" id="PS50158">
    <property type="entry name" value="ZF_CCHC"/>
    <property type="match status" value="1"/>
</dbReference>
<feature type="compositionally biased region" description="Low complexity" evidence="3">
    <location>
        <begin position="18"/>
        <end position="46"/>
    </location>
</feature>
<dbReference type="GO" id="GO:0008270">
    <property type="term" value="F:zinc ion binding"/>
    <property type="evidence" value="ECO:0007669"/>
    <property type="project" value="UniProtKB-KW"/>
</dbReference>
<accession>A0A8J2IBN7</accession>
<evidence type="ECO:0000313" key="6">
    <source>
        <dbReference type="EMBL" id="CAG5187371.1"/>
    </source>
</evidence>
<dbReference type="InterPro" id="IPR001878">
    <property type="entry name" value="Znf_CCHC"/>
</dbReference>
<gene>
    <name evidence="6" type="ORF">ALTATR162_LOCUS11701</name>
    <name evidence="5" type="ORF">ALTATR162_LOCUS5070</name>
</gene>
<keyword evidence="1" id="KW-0863">Zinc-finger</keyword>
<reference evidence="6" key="1">
    <citation type="submission" date="2021-05" db="EMBL/GenBank/DDBJ databases">
        <authorList>
            <person name="Stam R."/>
        </authorList>
    </citation>
    <scope>NUCLEOTIDE SEQUENCE</scope>
    <source>
        <strain evidence="6">CS162</strain>
    </source>
</reference>
<dbReference type="RefSeq" id="XP_043175278.1">
    <property type="nucleotide sequence ID" value="XM_043319343.1"/>
</dbReference>
<keyword evidence="1" id="KW-0862">Zinc</keyword>